<evidence type="ECO:0000256" key="5">
    <source>
        <dbReference type="RuleBase" id="RU003465"/>
    </source>
</evidence>
<dbReference type="Pfam" id="PF00481">
    <property type="entry name" value="PP2C"/>
    <property type="match status" value="1"/>
</dbReference>
<dbReference type="SMART" id="SM00332">
    <property type="entry name" value="PP2Cc"/>
    <property type="match status" value="1"/>
</dbReference>
<protein>
    <recommendedName>
        <fullName evidence="6">PPM-type phosphatase domain-containing protein</fullName>
    </recommendedName>
</protein>
<dbReference type="InterPro" id="IPR001932">
    <property type="entry name" value="PPM-type_phosphatase-like_dom"/>
</dbReference>
<evidence type="ECO:0000259" key="6">
    <source>
        <dbReference type="PROSITE" id="PS51746"/>
    </source>
</evidence>
<keyword evidence="3 5" id="KW-0378">Hydrolase</keyword>
<dbReference type="PROSITE" id="PS51746">
    <property type="entry name" value="PPM_2"/>
    <property type="match status" value="1"/>
</dbReference>
<dbReference type="SUPFAM" id="SSF81606">
    <property type="entry name" value="PP2C-like"/>
    <property type="match status" value="1"/>
</dbReference>
<dbReference type="GO" id="GO:0046872">
    <property type="term" value="F:metal ion binding"/>
    <property type="evidence" value="ECO:0007669"/>
    <property type="project" value="UniProtKB-KW"/>
</dbReference>
<dbReference type="InterPro" id="IPR000222">
    <property type="entry name" value="PP2C_BS"/>
</dbReference>
<keyword evidence="4 5" id="KW-0904">Protein phosphatase</keyword>
<dbReference type="InterPro" id="IPR015655">
    <property type="entry name" value="PP2C"/>
</dbReference>
<keyword evidence="2" id="KW-0479">Metal-binding</keyword>
<keyword evidence="8" id="KW-1185">Reference proteome</keyword>
<evidence type="ECO:0000256" key="1">
    <source>
        <dbReference type="ARBA" id="ARBA00004170"/>
    </source>
</evidence>
<comment type="subcellular location">
    <subcellularLocation>
        <location evidence="1">Membrane</location>
        <topology evidence="1">Peripheral membrane protein</topology>
    </subcellularLocation>
</comment>
<evidence type="ECO:0000256" key="3">
    <source>
        <dbReference type="ARBA" id="ARBA00022801"/>
    </source>
</evidence>
<dbReference type="EMBL" id="JALLAZ020001851">
    <property type="protein sequence ID" value="KAL3761469.1"/>
    <property type="molecule type" value="Genomic_DNA"/>
</dbReference>
<organism evidence="7 8">
    <name type="scientific">Stephanodiscus triporus</name>
    <dbReference type="NCBI Taxonomy" id="2934178"/>
    <lineage>
        <taxon>Eukaryota</taxon>
        <taxon>Sar</taxon>
        <taxon>Stramenopiles</taxon>
        <taxon>Ochrophyta</taxon>
        <taxon>Bacillariophyta</taxon>
        <taxon>Coscinodiscophyceae</taxon>
        <taxon>Thalassiosirophycidae</taxon>
        <taxon>Stephanodiscales</taxon>
        <taxon>Stephanodiscaceae</taxon>
        <taxon>Stephanodiscus</taxon>
    </lineage>
</organism>
<gene>
    <name evidence="7" type="ORF">ACHAW5_001399</name>
</gene>
<comment type="similarity">
    <text evidence="5">Belongs to the PP2C family.</text>
</comment>
<reference evidence="7 8" key="1">
    <citation type="submission" date="2024-10" db="EMBL/GenBank/DDBJ databases">
        <title>Updated reference genomes for cyclostephanoid diatoms.</title>
        <authorList>
            <person name="Roberts W.R."/>
            <person name="Alverson A.J."/>
        </authorList>
    </citation>
    <scope>NUCLEOTIDE SEQUENCE [LARGE SCALE GENOMIC DNA]</scope>
    <source>
        <strain evidence="7 8">AJA276-08</strain>
    </source>
</reference>
<dbReference type="Proteomes" id="UP001530315">
    <property type="component" value="Unassembled WGS sequence"/>
</dbReference>
<name>A0ABD3MBV5_9STRA</name>
<dbReference type="CDD" id="cd00143">
    <property type="entry name" value="PP2Cc"/>
    <property type="match status" value="1"/>
</dbReference>
<dbReference type="GO" id="GO:0004721">
    <property type="term" value="F:phosphoprotein phosphatase activity"/>
    <property type="evidence" value="ECO:0007669"/>
    <property type="project" value="UniProtKB-KW"/>
</dbReference>
<dbReference type="GO" id="GO:0016020">
    <property type="term" value="C:membrane"/>
    <property type="evidence" value="ECO:0007669"/>
    <property type="project" value="UniProtKB-SubCell"/>
</dbReference>
<dbReference type="PANTHER" id="PTHR13832:SF827">
    <property type="entry name" value="PROTEIN PHOSPHATASE 1L"/>
    <property type="match status" value="1"/>
</dbReference>
<proteinExistence type="inferred from homology"/>
<dbReference type="PROSITE" id="PS01032">
    <property type="entry name" value="PPM_1"/>
    <property type="match status" value="1"/>
</dbReference>
<evidence type="ECO:0000313" key="7">
    <source>
        <dbReference type="EMBL" id="KAL3761469.1"/>
    </source>
</evidence>
<evidence type="ECO:0000256" key="4">
    <source>
        <dbReference type="ARBA" id="ARBA00022912"/>
    </source>
</evidence>
<feature type="domain" description="PPM-type phosphatase" evidence="6">
    <location>
        <begin position="36"/>
        <end position="393"/>
    </location>
</feature>
<accession>A0ABD3MBV5</accession>
<dbReference type="Gene3D" id="3.60.40.10">
    <property type="entry name" value="PPM-type phosphatase domain"/>
    <property type="match status" value="1"/>
</dbReference>
<dbReference type="AlphaFoldDB" id="A0ABD3MBV5"/>
<comment type="caution">
    <text evidence="7">The sequence shown here is derived from an EMBL/GenBank/DDBJ whole genome shotgun (WGS) entry which is preliminary data.</text>
</comment>
<sequence length="415" mass="45660">MKTILNRLLGGSLKNSPTDKITCAGTVDQQDGDDVSFAVSSMQGRRKTQEDTCAIETELRANDAAEGIYHDVLPGHALFAVFDGHGTGFASEYAATHFVSTLCRQPHFVMYSKKFLADIPKPHRENFTGKKKGKATRRKIEQSHAFDYGAEGETAELRMLLEDAIKRTMIELDANMLRDMTARRNQHVKKRSNASSLIEHENLYDEFDSGTTAIIVILTPQFIVCANLGDSRAILQRGAAEPSITTLSNDHKPNNKNEALRIHNAGGVIISGAVGGRLAVSRGLGDFAFKHTASVLCALDRAKSEIDDYVHTENQIVTSVPEISVLERQVHDKFILIACDGIWDVLSNENCAKLVSTIFFEGERSVSLVCEEVLDQCYAKGSLDNMTAVLIKFSSQDVGLGGGVMKRRQQRIRKG</sequence>
<dbReference type="PANTHER" id="PTHR13832">
    <property type="entry name" value="PROTEIN PHOSPHATASE 2C"/>
    <property type="match status" value="1"/>
</dbReference>
<evidence type="ECO:0000256" key="2">
    <source>
        <dbReference type="ARBA" id="ARBA00022723"/>
    </source>
</evidence>
<dbReference type="InterPro" id="IPR036457">
    <property type="entry name" value="PPM-type-like_dom_sf"/>
</dbReference>
<evidence type="ECO:0000313" key="8">
    <source>
        <dbReference type="Proteomes" id="UP001530315"/>
    </source>
</evidence>